<evidence type="ECO:0000313" key="1">
    <source>
        <dbReference type="EMBL" id="ANO34865.1"/>
    </source>
</evidence>
<reference evidence="3" key="3">
    <citation type="submission" date="2016-07" db="EMBL/GenBank/DDBJ databases">
        <authorList>
            <person name="Kauffman K."/>
            <person name="Arevalo P."/>
            <person name="Polz M.F."/>
        </authorList>
    </citation>
    <scope>NUCLEOTIDE SEQUENCE</scope>
    <source>
        <strain evidence="3">10N.222.49.A5</strain>
    </source>
</reference>
<sequence>MSTHNNLTTNIETNAMHAYTKASAAVAVRSEQNQSLKLMPYRKTHTYCQGLFDRNGKVYKFLSTKGSRHAPAEVTVKCVLNNTPFNLPEGEVAQLRSLLNQ</sequence>
<evidence type="ECO:0000313" key="5">
    <source>
        <dbReference type="Proteomes" id="UP000235611"/>
    </source>
</evidence>
<name>A0AAP8MTY7_9VIBR</name>
<dbReference type="EMBL" id="CP016178">
    <property type="protein sequence ID" value="ANO34865.1"/>
    <property type="molecule type" value="Genomic_DNA"/>
</dbReference>
<dbReference type="EMBL" id="MDBO01000104">
    <property type="protein sequence ID" value="PMP07787.1"/>
    <property type="molecule type" value="Genomic_DNA"/>
</dbReference>
<evidence type="ECO:0000313" key="4">
    <source>
        <dbReference type="Proteomes" id="UP000092018"/>
    </source>
</evidence>
<reference evidence="1 4" key="1">
    <citation type="submission" date="2016-06" db="EMBL/GenBank/DDBJ databases">
        <title>Adaptive Radiation by Waves of Gene Transfer Leads to Fine-Scale Resource Partitioning in Marine Microbes.</title>
        <authorList>
            <person name="Hehemann J.-H."/>
            <person name="Arevalo P."/>
            <person name="Datta M.S."/>
            <person name="Yu X."/>
            <person name="Corzett C."/>
            <person name="Henschel A."/>
            <person name="Preheim S.P."/>
            <person name="Timberlake S."/>
            <person name="Alm E.J."/>
            <person name="Polz M.F."/>
        </authorList>
    </citation>
    <scope>NUCLEOTIDE SEQUENCE [LARGE SCALE GENOMIC DNA]</scope>
    <source>
        <strain evidence="1 4">FF50</strain>
    </source>
</reference>
<gene>
    <name evidence="1" type="ORF">A6E01_16895</name>
    <name evidence="3" type="ORF">BCS93_15315</name>
    <name evidence="2" type="ORF">HJ568_05745</name>
</gene>
<reference evidence="2 6" key="5">
    <citation type="submission" date="2020-04" db="EMBL/GenBank/DDBJ databases">
        <title>WGS-Seq of Vibrio isolated by the O'Toole Lab.</title>
        <authorList>
            <person name="Mckone K.P."/>
            <person name="Whitaker R."/>
            <person name="Sevigney J.L."/>
            <person name="Herring J.B."/>
            <person name="O'Toole G."/>
        </authorList>
    </citation>
    <scope>NUCLEOTIDE SEQUENCE [LARGE SCALE GENOMIC DNA]</scope>
    <source>
        <strain evidence="2 6">BS_02</strain>
    </source>
</reference>
<reference evidence="5" key="2">
    <citation type="submission" date="2016-07" db="EMBL/GenBank/DDBJ databases">
        <title>Nontailed viruses are major unrecognized killers of bacteria in the ocean.</title>
        <authorList>
            <person name="Kauffman K."/>
            <person name="Hussain F."/>
            <person name="Yang J."/>
            <person name="Arevalo P."/>
            <person name="Brown J."/>
            <person name="Cutler M."/>
            <person name="Kelly L."/>
            <person name="Polz M.F."/>
        </authorList>
    </citation>
    <scope>NUCLEOTIDE SEQUENCE [LARGE SCALE GENOMIC DNA]</scope>
    <source>
        <strain evidence="5">10N.222.49.A5</strain>
    </source>
</reference>
<dbReference type="GeneID" id="77307372"/>
<dbReference type="RefSeq" id="WP_017028690.1">
    <property type="nucleotide sequence ID" value="NZ_AP024865.1"/>
</dbReference>
<organism evidence="3 5">
    <name type="scientific">Vibrio breoganii</name>
    <dbReference type="NCBI Taxonomy" id="553239"/>
    <lineage>
        <taxon>Bacteria</taxon>
        <taxon>Pseudomonadati</taxon>
        <taxon>Pseudomonadota</taxon>
        <taxon>Gammaproteobacteria</taxon>
        <taxon>Vibrionales</taxon>
        <taxon>Vibrionaceae</taxon>
        <taxon>Vibrio</taxon>
    </lineage>
</organism>
<dbReference type="Proteomes" id="UP000092018">
    <property type="component" value="Chromosome 2"/>
</dbReference>
<proteinExistence type="predicted"/>
<dbReference type="Proteomes" id="UP000235611">
    <property type="component" value="Unassembled WGS sequence"/>
</dbReference>
<accession>A0AAP8MTY7</accession>
<reference evidence="3" key="4">
    <citation type="journal article" date="2018" name="Nature">
        <title>A major lineage of non-tailed dsDNA viruses as unrecognized killers of marine bacteria.</title>
        <authorList>
            <person name="Kauffman K.M."/>
            <person name="Hussain F.A."/>
            <person name="Yang J."/>
            <person name="Arevalo P."/>
            <person name="Brown J.M."/>
            <person name="Chang W.K."/>
            <person name="VanInsberghe D."/>
            <person name="Elsherbini J."/>
            <person name="Sharma R.S."/>
            <person name="Cutler M.B."/>
            <person name="Kelly L."/>
            <person name="Polz M.F."/>
        </authorList>
    </citation>
    <scope>NUCLEOTIDE SEQUENCE</scope>
    <source>
        <strain evidence="3">10N.222.49.A5</strain>
    </source>
</reference>
<evidence type="ECO:0000313" key="3">
    <source>
        <dbReference type="EMBL" id="PMP07787.1"/>
    </source>
</evidence>
<evidence type="ECO:0000313" key="2">
    <source>
        <dbReference type="EMBL" id="NMR69476.1"/>
    </source>
</evidence>
<protein>
    <submittedName>
        <fullName evidence="3">Uncharacterized protein</fullName>
    </submittedName>
</protein>
<evidence type="ECO:0000313" key="6">
    <source>
        <dbReference type="Proteomes" id="UP000590068"/>
    </source>
</evidence>
<dbReference type="Proteomes" id="UP000590068">
    <property type="component" value="Unassembled WGS sequence"/>
</dbReference>
<dbReference type="KEGG" id="vbr:A6E01_16895"/>
<keyword evidence="6" id="KW-1185">Reference proteome</keyword>
<dbReference type="EMBL" id="JABCJR010000008">
    <property type="protein sequence ID" value="NMR69476.1"/>
    <property type="molecule type" value="Genomic_DNA"/>
</dbReference>
<dbReference type="AlphaFoldDB" id="A0AAP8MTY7"/>